<dbReference type="EMBL" id="SNWM01000004">
    <property type="protein sequence ID" value="TDO20803.1"/>
    <property type="molecule type" value="Genomic_DNA"/>
</dbReference>
<sequence>MSNTTDVPLAQITETLEAYNSNVKERSDRLINYFMIAFFFTGIGLAFFYDTWTIALGVGGLNLLAYYSIKWALPESDLYQYVLSVCLGIFMAQFIFQMHGMFEMHFFAYIGSAILITYQNWRLQIPMMIFVVIHHLSLNYIQSLGYGEVYFTTLDYLEVRTIVIHIVLTGVIFFIAGLWAHHLRKYNGIQLSMMAYIKEKKAHQDALEKLNNELKISNQEAIDARLDAEKAAQAKSIFLATMSHEIRTPMNGVLGMTSLLTETTLDDEQKDYVNVISTSGEALLNVINDILDYSKIESGNLDLEEMSFDLHKCIEDVIDLFAKRATVQQLDLLYEIDHNLPEILVGDAFRLRQILINLVNNAMKFTKEGEVHVSVKHLGTLNDVVDILFEIRDTGIGIPEEKLNKLFKPFSQVDSSNTRKYGGTGLGLVISEKLVKLMDGAINVSSKVDEGTVFGFTIRSVAGSPDAHQLLVVDPVQNAGKKVLIVDDNHTNLRILKGQLEQWNLQPIVYSDPTEALKYIDGPDQPDMLITDMQMPEMDGIELARAVRAKNSTIPIILLSSVGDEGKHRNTDLFAAVINKPAKTKQLRKIVHQTLHQQMLTVKDKDGNTNTLNVEFADKYPLEILLVEDHPINMKLATRILNKLGYAADLAANGLEAVEKFSKKNYDLVLMDVLMPEMDGLEATRVIRGFGGHQPKIIAMTANVMSEDKNACFVAGMDDYLSKPIHIDSLLEQISKTFNEKSRTSQ</sequence>
<dbReference type="PROSITE" id="PS50109">
    <property type="entry name" value="HIS_KIN"/>
    <property type="match status" value="1"/>
</dbReference>
<dbReference type="PANTHER" id="PTHR45339:SF1">
    <property type="entry name" value="HYBRID SIGNAL TRANSDUCTION HISTIDINE KINASE J"/>
    <property type="match status" value="1"/>
</dbReference>
<dbReference type="OrthoDB" id="9809670at2"/>
<dbReference type="InterPro" id="IPR004358">
    <property type="entry name" value="Sig_transdc_His_kin-like_C"/>
</dbReference>
<keyword evidence="10" id="KW-0067">ATP-binding</keyword>
<dbReference type="SMART" id="SM00387">
    <property type="entry name" value="HATPase_c"/>
    <property type="match status" value="1"/>
</dbReference>
<dbReference type="GO" id="GO:0005524">
    <property type="term" value="F:ATP binding"/>
    <property type="evidence" value="ECO:0007669"/>
    <property type="project" value="UniProtKB-KW"/>
</dbReference>
<dbReference type="Pfam" id="PF00512">
    <property type="entry name" value="HisKA"/>
    <property type="match status" value="1"/>
</dbReference>
<dbReference type="AlphaFoldDB" id="A0A4R6IER6"/>
<keyword evidence="6" id="KW-0808">Transferase</keyword>
<dbReference type="InterPro" id="IPR005467">
    <property type="entry name" value="His_kinase_dom"/>
</dbReference>
<keyword evidence="9 19" id="KW-0418">Kinase</keyword>
<evidence type="ECO:0000313" key="19">
    <source>
        <dbReference type="EMBL" id="TDO20803.1"/>
    </source>
</evidence>
<dbReference type="Gene3D" id="1.10.287.130">
    <property type="match status" value="1"/>
</dbReference>
<evidence type="ECO:0000259" key="18">
    <source>
        <dbReference type="PROSITE" id="PS50110"/>
    </source>
</evidence>
<dbReference type="SMART" id="SM00388">
    <property type="entry name" value="HisKA"/>
    <property type="match status" value="1"/>
</dbReference>
<protein>
    <recommendedName>
        <fullName evidence="3">histidine kinase</fullName>
        <ecNumber evidence="3">2.7.13.3</ecNumber>
    </recommendedName>
</protein>
<evidence type="ECO:0000256" key="8">
    <source>
        <dbReference type="ARBA" id="ARBA00022741"/>
    </source>
</evidence>
<feature type="transmembrane region" description="Helical" evidence="16">
    <location>
        <begin position="78"/>
        <end position="96"/>
    </location>
</feature>
<proteinExistence type="predicted"/>
<feature type="domain" description="Response regulatory" evidence="18">
    <location>
        <begin position="482"/>
        <end position="595"/>
    </location>
</feature>
<evidence type="ECO:0000256" key="15">
    <source>
        <dbReference type="SAM" id="Coils"/>
    </source>
</evidence>
<evidence type="ECO:0000313" key="20">
    <source>
        <dbReference type="Proteomes" id="UP000295499"/>
    </source>
</evidence>
<dbReference type="Pfam" id="PF00072">
    <property type="entry name" value="Response_reg"/>
    <property type="match status" value="2"/>
</dbReference>
<dbReference type="Pfam" id="PF02518">
    <property type="entry name" value="HATPase_c"/>
    <property type="match status" value="1"/>
</dbReference>
<dbReference type="SUPFAM" id="SSF52172">
    <property type="entry name" value="CheY-like"/>
    <property type="match status" value="2"/>
</dbReference>
<keyword evidence="4" id="KW-1003">Cell membrane</keyword>
<evidence type="ECO:0000256" key="5">
    <source>
        <dbReference type="ARBA" id="ARBA00022553"/>
    </source>
</evidence>
<dbReference type="RefSeq" id="WP_133557591.1">
    <property type="nucleotide sequence ID" value="NZ_SNWM01000004.1"/>
</dbReference>
<evidence type="ECO:0000256" key="13">
    <source>
        <dbReference type="ARBA" id="ARBA00023136"/>
    </source>
</evidence>
<dbReference type="FunFam" id="1.10.287.130:FF:000003">
    <property type="entry name" value="Histidine kinase"/>
    <property type="match status" value="1"/>
</dbReference>
<dbReference type="GO" id="GO:0000155">
    <property type="term" value="F:phosphorelay sensor kinase activity"/>
    <property type="evidence" value="ECO:0007669"/>
    <property type="project" value="InterPro"/>
</dbReference>
<keyword evidence="12" id="KW-0902">Two-component regulatory system</keyword>
<dbReference type="SUPFAM" id="SSF47384">
    <property type="entry name" value="Homodimeric domain of signal transducing histidine kinase"/>
    <property type="match status" value="1"/>
</dbReference>
<feature type="modified residue" description="4-aspartylphosphate" evidence="14">
    <location>
        <position position="532"/>
    </location>
</feature>
<evidence type="ECO:0000256" key="14">
    <source>
        <dbReference type="PROSITE-ProRule" id="PRU00169"/>
    </source>
</evidence>
<name>A0A4R6IER6_9SPHI</name>
<feature type="domain" description="Histidine kinase" evidence="17">
    <location>
        <begin position="241"/>
        <end position="462"/>
    </location>
</feature>
<dbReference type="CDD" id="cd00156">
    <property type="entry name" value="REC"/>
    <property type="match status" value="1"/>
</dbReference>
<evidence type="ECO:0000259" key="17">
    <source>
        <dbReference type="PROSITE" id="PS50109"/>
    </source>
</evidence>
<keyword evidence="11 16" id="KW-1133">Transmembrane helix</keyword>
<dbReference type="Gene3D" id="3.40.50.2300">
    <property type="match status" value="2"/>
</dbReference>
<dbReference type="InterPro" id="IPR003594">
    <property type="entry name" value="HATPase_dom"/>
</dbReference>
<evidence type="ECO:0000256" key="3">
    <source>
        <dbReference type="ARBA" id="ARBA00012438"/>
    </source>
</evidence>
<dbReference type="InterPro" id="IPR011006">
    <property type="entry name" value="CheY-like_superfamily"/>
</dbReference>
<accession>A0A4R6IER6</accession>
<dbReference type="EC" id="2.7.13.3" evidence="3"/>
<dbReference type="GO" id="GO:0005886">
    <property type="term" value="C:plasma membrane"/>
    <property type="evidence" value="ECO:0007669"/>
    <property type="project" value="UniProtKB-SubCell"/>
</dbReference>
<keyword evidence="8" id="KW-0547">Nucleotide-binding</keyword>
<dbReference type="SUPFAM" id="SSF55874">
    <property type="entry name" value="ATPase domain of HSP90 chaperone/DNA topoisomerase II/histidine kinase"/>
    <property type="match status" value="1"/>
</dbReference>
<dbReference type="PROSITE" id="PS50110">
    <property type="entry name" value="RESPONSE_REGULATORY"/>
    <property type="match status" value="2"/>
</dbReference>
<dbReference type="SMART" id="SM00448">
    <property type="entry name" value="REC"/>
    <property type="match status" value="2"/>
</dbReference>
<keyword evidence="5 14" id="KW-0597">Phosphoprotein</keyword>
<feature type="domain" description="Response regulatory" evidence="18">
    <location>
        <begin position="623"/>
        <end position="738"/>
    </location>
</feature>
<organism evidence="19 20">
    <name type="scientific">Pedobacter duraquae</name>
    <dbReference type="NCBI Taxonomy" id="425511"/>
    <lineage>
        <taxon>Bacteria</taxon>
        <taxon>Pseudomonadati</taxon>
        <taxon>Bacteroidota</taxon>
        <taxon>Sphingobacteriia</taxon>
        <taxon>Sphingobacteriales</taxon>
        <taxon>Sphingobacteriaceae</taxon>
        <taxon>Pedobacter</taxon>
    </lineage>
</organism>
<evidence type="ECO:0000256" key="1">
    <source>
        <dbReference type="ARBA" id="ARBA00000085"/>
    </source>
</evidence>
<keyword evidence="15" id="KW-0175">Coiled coil</keyword>
<evidence type="ECO:0000256" key="11">
    <source>
        <dbReference type="ARBA" id="ARBA00022989"/>
    </source>
</evidence>
<feature type="transmembrane region" description="Helical" evidence="16">
    <location>
        <begin position="125"/>
        <end position="142"/>
    </location>
</feature>
<dbReference type="Gene3D" id="3.30.565.10">
    <property type="entry name" value="Histidine kinase-like ATPase, C-terminal domain"/>
    <property type="match status" value="1"/>
</dbReference>
<feature type="transmembrane region" description="Helical" evidence="16">
    <location>
        <begin position="162"/>
        <end position="180"/>
    </location>
</feature>
<dbReference type="InterPro" id="IPR036890">
    <property type="entry name" value="HATPase_C_sf"/>
</dbReference>
<feature type="transmembrane region" description="Helical" evidence="16">
    <location>
        <begin position="30"/>
        <end position="48"/>
    </location>
</feature>
<gene>
    <name evidence="19" type="ORF">CLV32_3437</name>
</gene>
<evidence type="ECO:0000256" key="16">
    <source>
        <dbReference type="SAM" id="Phobius"/>
    </source>
</evidence>
<evidence type="ECO:0000256" key="12">
    <source>
        <dbReference type="ARBA" id="ARBA00023012"/>
    </source>
</evidence>
<feature type="transmembrane region" description="Helical" evidence="16">
    <location>
        <begin position="54"/>
        <end position="73"/>
    </location>
</feature>
<comment type="catalytic activity">
    <reaction evidence="1">
        <text>ATP + protein L-histidine = ADP + protein N-phospho-L-histidine.</text>
        <dbReference type="EC" id="2.7.13.3"/>
    </reaction>
</comment>
<keyword evidence="7 16" id="KW-0812">Transmembrane</keyword>
<dbReference type="PANTHER" id="PTHR45339">
    <property type="entry name" value="HYBRID SIGNAL TRANSDUCTION HISTIDINE KINASE J"/>
    <property type="match status" value="1"/>
</dbReference>
<dbReference type="CDD" id="cd16922">
    <property type="entry name" value="HATPase_EvgS-ArcB-TorS-like"/>
    <property type="match status" value="1"/>
</dbReference>
<dbReference type="PRINTS" id="PR00344">
    <property type="entry name" value="BCTRLSENSOR"/>
</dbReference>
<evidence type="ECO:0000256" key="4">
    <source>
        <dbReference type="ARBA" id="ARBA00022475"/>
    </source>
</evidence>
<feature type="coiled-coil region" evidence="15">
    <location>
        <begin position="193"/>
        <end position="227"/>
    </location>
</feature>
<keyword evidence="13 16" id="KW-0472">Membrane</keyword>
<dbReference type="CDD" id="cd17546">
    <property type="entry name" value="REC_hyHK_CKI1_RcsC-like"/>
    <property type="match status" value="1"/>
</dbReference>
<keyword evidence="20" id="KW-1185">Reference proteome</keyword>
<dbReference type="InterPro" id="IPR003661">
    <property type="entry name" value="HisK_dim/P_dom"/>
</dbReference>
<reference evidence="19 20" key="1">
    <citation type="submission" date="2019-03" db="EMBL/GenBank/DDBJ databases">
        <title>Genomic Encyclopedia of Archaeal and Bacterial Type Strains, Phase II (KMG-II): from individual species to whole genera.</title>
        <authorList>
            <person name="Goeker M."/>
        </authorList>
    </citation>
    <scope>NUCLEOTIDE SEQUENCE [LARGE SCALE GENOMIC DNA]</scope>
    <source>
        <strain evidence="19 20">DSM 19034</strain>
    </source>
</reference>
<dbReference type="Proteomes" id="UP000295499">
    <property type="component" value="Unassembled WGS sequence"/>
</dbReference>
<dbReference type="FunFam" id="3.30.565.10:FF:000010">
    <property type="entry name" value="Sensor histidine kinase RcsC"/>
    <property type="match status" value="1"/>
</dbReference>
<dbReference type="InterPro" id="IPR001789">
    <property type="entry name" value="Sig_transdc_resp-reg_receiver"/>
</dbReference>
<feature type="modified residue" description="4-aspartylphosphate" evidence="14">
    <location>
        <position position="672"/>
    </location>
</feature>
<dbReference type="InterPro" id="IPR036097">
    <property type="entry name" value="HisK_dim/P_sf"/>
</dbReference>
<evidence type="ECO:0000256" key="7">
    <source>
        <dbReference type="ARBA" id="ARBA00022692"/>
    </source>
</evidence>
<dbReference type="CDD" id="cd00082">
    <property type="entry name" value="HisKA"/>
    <property type="match status" value="1"/>
</dbReference>
<comment type="caution">
    <text evidence="19">The sequence shown here is derived from an EMBL/GenBank/DDBJ whole genome shotgun (WGS) entry which is preliminary data.</text>
</comment>
<evidence type="ECO:0000256" key="10">
    <source>
        <dbReference type="ARBA" id="ARBA00022840"/>
    </source>
</evidence>
<evidence type="ECO:0000256" key="6">
    <source>
        <dbReference type="ARBA" id="ARBA00022679"/>
    </source>
</evidence>
<evidence type="ECO:0000256" key="9">
    <source>
        <dbReference type="ARBA" id="ARBA00022777"/>
    </source>
</evidence>
<evidence type="ECO:0000256" key="2">
    <source>
        <dbReference type="ARBA" id="ARBA00004651"/>
    </source>
</evidence>
<comment type="subcellular location">
    <subcellularLocation>
        <location evidence="2">Cell membrane</location>
        <topology evidence="2">Multi-pass membrane protein</topology>
    </subcellularLocation>
</comment>